<evidence type="ECO:0000313" key="3">
    <source>
        <dbReference type="Proteomes" id="UP000887566"/>
    </source>
</evidence>
<dbReference type="WBParaSite" id="PSAMB.scaffold314size57232.g4568.t1">
    <property type="protein sequence ID" value="PSAMB.scaffold314size57232.g4568.t1"/>
    <property type="gene ID" value="PSAMB.scaffold314size57232.g4568"/>
</dbReference>
<feature type="domain" description="FANCI helical" evidence="2">
    <location>
        <begin position="59"/>
        <end position="149"/>
    </location>
</feature>
<dbReference type="GO" id="GO:0070182">
    <property type="term" value="F:DNA polymerase binding"/>
    <property type="evidence" value="ECO:0007669"/>
    <property type="project" value="TreeGrafter"/>
</dbReference>
<dbReference type="InterPro" id="IPR029312">
    <property type="entry name" value="FANCI_HD2"/>
</dbReference>
<dbReference type="PANTHER" id="PTHR21818">
    <property type="entry name" value="BC025462 PROTEIN"/>
    <property type="match status" value="1"/>
</dbReference>
<dbReference type="Pfam" id="PF14680">
    <property type="entry name" value="FANCI_HD2"/>
    <property type="match status" value="1"/>
</dbReference>
<protein>
    <submittedName>
        <fullName evidence="4">FANCI helical domain-containing protein</fullName>
    </submittedName>
</protein>
<dbReference type="Proteomes" id="UP000887566">
    <property type="component" value="Unplaced"/>
</dbReference>
<reference evidence="4" key="1">
    <citation type="submission" date="2022-11" db="UniProtKB">
        <authorList>
            <consortium name="WormBaseParasite"/>
        </authorList>
    </citation>
    <scope>IDENTIFICATION</scope>
</reference>
<sequence>MYVTSIKRQKGKTSTQHEESTYDGALHQTQLAAFVNLSQIVGGGGGGGLSSQPNALAVDQTVVKRVNALLRTLAERMADCALEDLEVDKTTDFSAGTTIGLRNAHLAVMFLGVFESLMEHAWWFMNPFSNGADLLLNLFANSSKLLAVLKEKSVSLSNLARKEAADGKKAGAKLSTARVTSNLLLNTLTDMLTKLCCDKKPRHHEGIKKLRDDKEFISWVLESIGDKVTRWQRATEAGLVGDQHEADALQNFVQLAGLGRPS</sequence>
<evidence type="ECO:0000313" key="4">
    <source>
        <dbReference type="WBParaSite" id="PSAMB.scaffold314size57232.g4568.t1"/>
    </source>
</evidence>
<feature type="region of interest" description="Disordered" evidence="1">
    <location>
        <begin position="1"/>
        <end position="20"/>
    </location>
</feature>
<organism evidence="3 4">
    <name type="scientific">Plectus sambesii</name>
    <dbReference type="NCBI Taxonomy" id="2011161"/>
    <lineage>
        <taxon>Eukaryota</taxon>
        <taxon>Metazoa</taxon>
        <taxon>Ecdysozoa</taxon>
        <taxon>Nematoda</taxon>
        <taxon>Chromadorea</taxon>
        <taxon>Plectida</taxon>
        <taxon>Plectina</taxon>
        <taxon>Plectoidea</taxon>
        <taxon>Plectidae</taxon>
        <taxon>Plectus</taxon>
    </lineage>
</organism>
<keyword evidence="3" id="KW-1185">Reference proteome</keyword>
<evidence type="ECO:0000259" key="2">
    <source>
        <dbReference type="Pfam" id="PF14680"/>
    </source>
</evidence>
<dbReference type="AlphaFoldDB" id="A0A914W3I4"/>
<dbReference type="GO" id="GO:0006281">
    <property type="term" value="P:DNA repair"/>
    <property type="evidence" value="ECO:0007669"/>
    <property type="project" value="InterPro"/>
</dbReference>
<dbReference type="PANTHER" id="PTHR21818:SF0">
    <property type="entry name" value="FANCONI ANEMIA GROUP I PROTEIN"/>
    <property type="match status" value="1"/>
</dbReference>
<name>A0A914W3I4_9BILA</name>
<dbReference type="InterPro" id="IPR026171">
    <property type="entry name" value="FANCI"/>
</dbReference>
<proteinExistence type="predicted"/>
<accession>A0A914W3I4</accession>
<evidence type="ECO:0000256" key="1">
    <source>
        <dbReference type="SAM" id="MobiDB-lite"/>
    </source>
</evidence>